<comment type="caution">
    <text evidence="3">The sequence shown here is derived from an EMBL/GenBank/DDBJ whole genome shotgun (WGS) entry which is preliminary data.</text>
</comment>
<reference evidence="3 4" key="1">
    <citation type="journal article" date="2020" name="Mol. Plant">
        <title>The Chromosome-Based Rubber Tree Genome Provides New Insights into Spurge Genome Evolution and Rubber Biosynthesis.</title>
        <authorList>
            <person name="Liu J."/>
            <person name="Shi C."/>
            <person name="Shi C.C."/>
            <person name="Li W."/>
            <person name="Zhang Q.J."/>
            <person name="Zhang Y."/>
            <person name="Li K."/>
            <person name="Lu H.F."/>
            <person name="Shi C."/>
            <person name="Zhu S.T."/>
            <person name="Xiao Z.Y."/>
            <person name="Nan H."/>
            <person name="Yue Y."/>
            <person name="Zhu X.G."/>
            <person name="Wu Y."/>
            <person name="Hong X.N."/>
            <person name="Fan G.Y."/>
            <person name="Tong Y."/>
            <person name="Zhang D."/>
            <person name="Mao C.L."/>
            <person name="Liu Y.L."/>
            <person name="Hao S.J."/>
            <person name="Liu W.Q."/>
            <person name="Lv M.Q."/>
            <person name="Zhang H.B."/>
            <person name="Liu Y."/>
            <person name="Hu-Tang G.R."/>
            <person name="Wang J.P."/>
            <person name="Wang J.H."/>
            <person name="Sun Y.H."/>
            <person name="Ni S.B."/>
            <person name="Chen W.B."/>
            <person name="Zhang X.C."/>
            <person name="Jiao Y.N."/>
            <person name="Eichler E.E."/>
            <person name="Li G.H."/>
            <person name="Liu X."/>
            <person name="Gao L.Z."/>
        </authorList>
    </citation>
    <scope>NUCLEOTIDE SEQUENCE [LARGE SCALE GENOMIC DNA]</scope>
    <source>
        <strain evidence="4">cv. GT1</strain>
        <tissue evidence="3">Leaf</tissue>
    </source>
</reference>
<accession>A0A6A6M415</accession>
<feature type="region of interest" description="Disordered" evidence="1">
    <location>
        <begin position="191"/>
        <end position="229"/>
    </location>
</feature>
<dbReference type="InterPro" id="IPR036259">
    <property type="entry name" value="MFS_trans_sf"/>
</dbReference>
<keyword evidence="2" id="KW-1133">Transmembrane helix</keyword>
<feature type="compositionally biased region" description="Basic and acidic residues" evidence="1">
    <location>
        <begin position="191"/>
        <end position="207"/>
    </location>
</feature>
<evidence type="ECO:0000313" key="4">
    <source>
        <dbReference type="Proteomes" id="UP000467840"/>
    </source>
</evidence>
<dbReference type="Gene3D" id="1.20.1250.20">
    <property type="entry name" value="MFS general substrate transporter like domains"/>
    <property type="match status" value="2"/>
</dbReference>
<dbReference type="Proteomes" id="UP000467840">
    <property type="component" value="Chromosome 9"/>
</dbReference>
<dbReference type="PANTHER" id="PTHR11654">
    <property type="entry name" value="OLIGOPEPTIDE TRANSPORTER-RELATED"/>
    <property type="match status" value="1"/>
</dbReference>
<organism evidence="3 4">
    <name type="scientific">Hevea brasiliensis</name>
    <name type="common">Para rubber tree</name>
    <name type="synonym">Siphonia brasiliensis</name>
    <dbReference type="NCBI Taxonomy" id="3981"/>
    <lineage>
        <taxon>Eukaryota</taxon>
        <taxon>Viridiplantae</taxon>
        <taxon>Streptophyta</taxon>
        <taxon>Embryophyta</taxon>
        <taxon>Tracheophyta</taxon>
        <taxon>Spermatophyta</taxon>
        <taxon>Magnoliopsida</taxon>
        <taxon>eudicotyledons</taxon>
        <taxon>Gunneridae</taxon>
        <taxon>Pentapetalae</taxon>
        <taxon>rosids</taxon>
        <taxon>fabids</taxon>
        <taxon>Malpighiales</taxon>
        <taxon>Euphorbiaceae</taxon>
        <taxon>Crotonoideae</taxon>
        <taxon>Micrandreae</taxon>
        <taxon>Hevea</taxon>
    </lineage>
</organism>
<sequence>MISTVVAFMGFLVLVFRKPFYHQRKSGEIPLIRISQVIVLAIKNRRLSLPANVDELYEINDKETLSPEEKIAHTNQFRKITGHPLGIMQLQRVGSGLVLSAISMAVAERVTPSKKGWLHGDDIDENNLNLFYWFSAILSYINFANYLFWALWYKYKANKVDSKLDTRSTDGLLLLANKVENNITESFVKTEVKENNNTEEKEVKTTEAEAEAPTSEQLKDAKENQQIDQ</sequence>
<protein>
    <submittedName>
        <fullName evidence="3">Uncharacterized protein</fullName>
    </submittedName>
</protein>
<feature type="compositionally biased region" description="Basic and acidic residues" evidence="1">
    <location>
        <begin position="217"/>
        <end position="229"/>
    </location>
</feature>
<keyword evidence="2" id="KW-0472">Membrane</keyword>
<dbReference type="AlphaFoldDB" id="A0A6A6M415"/>
<evidence type="ECO:0000256" key="1">
    <source>
        <dbReference type="SAM" id="MobiDB-lite"/>
    </source>
</evidence>
<proteinExistence type="predicted"/>
<dbReference type="EMBL" id="JAAGAX010000008">
    <property type="protein sequence ID" value="KAF2307355.1"/>
    <property type="molecule type" value="Genomic_DNA"/>
</dbReference>
<name>A0A6A6M415_HEVBR</name>
<keyword evidence="2" id="KW-0812">Transmembrane</keyword>
<keyword evidence="4" id="KW-1185">Reference proteome</keyword>
<gene>
    <name evidence="3" type="ORF">GH714_026601</name>
</gene>
<evidence type="ECO:0000256" key="2">
    <source>
        <dbReference type="SAM" id="Phobius"/>
    </source>
</evidence>
<feature type="transmembrane region" description="Helical" evidence="2">
    <location>
        <begin position="130"/>
        <end position="153"/>
    </location>
</feature>
<evidence type="ECO:0000313" key="3">
    <source>
        <dbReference type="EMBL" id="KAF2307355.1"/>
    </source>
</evidence>